<dbReference type="Proteomes" id="UP000232003">
    <property type="component" value="Chromosome"/>
</dbReference>
<gene>
    <name evidence="1" type="ORF">COO91_04484</name>
</gene>
<protein>
    <submittedName>
        <fullName evidence="1">Uncharacterized protein</fullName>
    </submittedName>
</protein>
<sequence length="49" mass="5387">MIIASTCCGLIIAIPEKTYFSIINRYGAMPVPSSGFGKARNKRTSEMDF</sequence>
<evidence type="ECO:0000313" key="2">
    <source>
        <dbReference type="Proteomes" id="UP000232003"/>
    </source>
</evidence>
<dbReference type="AlphaFoldDB" id="A0A2K8SSQ2"/>
<keyword evidence="2" id="KW-1185">Reference proteome</keyword>
<dbReference type="KEGG" id="nfl:COO91_04484"/>
<proteinExistence type="predicted"/>
<accession>A0A2K8SSQ2</accession>
<dbReference type="EMBL" id="CP024785">
    <property type="protein sequence ID" value="AUB38514.1"/>
    <property type="molecule type" value="Genomic_DNA"/>
</dbReference>
<evidence type="ECO:0000313" key="1">
    <source>
        <dbReference type="EMBL" id="AUB38514.1"/>
    </source>
</evidence>
<name>A0A2K8SSQ2_9NOSO</name>
<reference evidence="1 2" key="1">
    <citation type="submission" date="2017-11" db="EMBL/GenBank/DDBJ databases">
        <title>Complete genome of a free-living desiccation-tolerant cyanobacterium and its photosynthetic adaptation to extreme terrestrial habitat.</title>
        <authorList>
            <person name="Shang J."/>
        </authorList>
    </citation>
    <scope>NUCLEOTIDE SEQUENCE [LARGE SCALE GENOMIC DNA]</scope>
    <source>
        <strain evidence="1 2">CCNUN1</strain>
    </source>
</reference>
<organism evidence="1 2">
    <name type="scientific">Nostoc flagelliforme CCNUN1</name>
    <dbReference type="NCBI Taxonomy" id="2038116"/>
    <lineage>
        <taxon>Bacteria</taxon>
        <taxon>Bacillati</taxon>
        <taxon>Cyanobacteriota</taxon>
        <taxon>Cyanophyceae</taxon>
        <taxon>Nostocales</taxon>
        <taxon>Nostocaceae</taxon>
        <taxon>Nostoc</taxon>
    </lineage>
</organism>